<sequence length="173" mass="20005">MFYRKVMKKMFVTRYNARERDLPSSNPGERFVKTYQPNIGSDGILDLIEAESFDLYESIQSHADSVDINLIISRFINGDVSVLNRREPMYFDATEMPKTYAEMYQKVIDAHNYFESLPLEVREKFGHSPETFFALIGTDEWTDKMKDFLDLDDVVDVPPETIVDPSGGEIIEP</sequence>
<evidence type="ECO:0000313" key="1">
    <source>
        <dbReference type="EMBL" id="XCD03376.1"/>
    </source>
</evidence>
<name>A0AAU8ATZ1_9VIRU</name>
<dbReference type="EMBL" id="PP511467">
    <property type="protein sequence ID" value="XCD04491.1"/>
    <property type="molecule type" value="Genomic_DNA"/>
</dbReference>
<accession>A0AAU8ATZ1</accession>
<proteinExistence type="predicted"/>
<protein>
    <submittedName>
        <fullName evidence="1">Internal scaffolding protein</fullName>
    </submittedName>
</protein>
<dbReference type="Pfam" id="PF09675">
    <property type="entry name" value="Chlamy_scaf"/>
    <property type="match status" value="1"/>
</dbReference>
<evidence type="ECO:0000313" key="2">
    <source>
        <dbReference type="EMBL" id="XCD04491.1"/>
    </source>
</evidence>
<dbReference type="InterPro" id="IPR014131">
    <property type="entry name" value="Chlamydia_phage_Vp3"/>
</dbReference>
<reference evidence="1" key="1">
    <citation type="submission" date="2024-03" db="EMBL/GenBank/DDBJ databases">
        <title>Diverse circular DNA viruses in blood, oral, and fecal samples of captive lemurs.</title>
        <authorList>
            <person name="Paietta E.N."/>
            <person name="Kraberger S."/>
            <person name="Lund M.C."/>
            <person name="Custer J.M."/>
            <person name="Vargas K.M."/>
            <person name="Ehmke E.E."/>
            <person name="Yoder A.D."/>
            <person name="Varsani A."/>
        </authorList>
    </citation>
    <scope>NUCLEOTIDE SEQUENCE</scope>
    <source>
        <strain evidence="1">Duke_18_58</strain>
        <strain evidence="2">Duke_23FS_44</strain>
    </source>
</reference>
<organism evidence="1">
    <name type="scientific">Dulem virus 186</name>
    <dbReference type="NCBI Taxonomy" id="3145663"/>
    <lineage>
        <taxon>Viruses</taxon>
        <taxon>Monodnaviria</taxon>
        <taxon>Sangervirae</taxon>
        <taxon>Phixviricota</taxon>
        <taxon>Malgrandaviricetes</taxon>
        <taxon>Petitvirales</taxon>
        <taxon>Microviridae</taxon>
        <taxon>Microvirus</taxon>
    </lineage>
</organism>
<dbReference type="EMBL" id="PP511350">
    <property type="protein sequence ID" value="XCD03376.1"/>
    <property type="molecule type" value="Genomic_DNA"/>
</dbReference>